<feature type="compositionally biased region" description="Basic and acidic residues" evidence="1">
    <location>
        <begin position="50"/>
        <end position="66"/>
    </location>
</feature>
<keyword evidence="4" id="KW-1185">Reference proteome</keyword>
<dbReference type="Proteomes" id="UP001498421">
    <property type="component" value="Unassembled WGS sequence"/>
</dbReference>
<evidence type="ECO:0000313" key="3">
    <source>
        <dbReference type="EMBL" id="KAK7418571.1"/>
    </source>
</evidence>
<feature type="compositionally biased region" description="Low complexity" evidence="1">
    <location>
        <begin position="134"/>
        <end position="148"/>
    </location>
</feature>
<accession>A0ABR1HBW5</accession>
<sequence>MHKSSKTRWGGWSDWIWNDDYQRYYRQRQDTNGDFDTEWHEETTTAADEQTPRDSNIDGITEDLHNAHLQSPSSSAYDQPTNVVPEAVSEYALRGSSSKNKSKSSKSKSKSKSTSKSKGKSHAEPEEEEELDRASASASASHPAVADVQDQPYYDPETGQYYYPDNTRQTRAAGNETQSRNRLRLSLTDLGGATAYAERDPALSQGGAQYTQARYDDEEENPAVQAAIAASRRYNHSAQVAGEGSSSAYGTYDYEDEGPPTPRAGGSRSTHIAATDGDAEQLDPRYRVEHSNKFQPGEIFKVLWCEPQGSGFDPTPSVSDRHEYRDRFGGKFYVGFRRFIVIANDQGHCTCVPILTYGGKACSKKGIKPEKHGIVYEKGHKARLVPGEPKLGFAPARVEITQDGEKLSKESRVNYSKLVTVEHNVKVLFIGHVTSVDYDIVAEAVNKCWEEKIHHKRRFGSR</sequence>
<dbReference type="PANTHER" id="PTHR35391">
    <property type="entry name" value="C2H2-TYPE DOMAIN-CONTAINING PROTEIN-RELATED"/>
    <property type="match status" value="1"/>
</dbReference>
<feature type="domain" description="DUF6590" evidence="2">
    <location>
        <begin position="292"/>
        <end position="438"/>
    </location>
</feature>
<evidence type="ECO:0000259" key="2">
    <source>
        <dbReference type="Pfam" id="PF20233"/>
    </source>
</evidence>
<feature type="compositionally biased region" description="Polar residues" evidence="1">
    <location>
        <begin position="68"/>
        <end position="82"/>
    </location>
</feature>
<protein>
    <recommendedName>
        <fullName evidence="2">DUF6590 domain-containing protein</fullName>
    </recommendedName>
</protein>
<dbReference type="Pfam" id="PF20233">
    <property type="entry name" value="DUF6590"/>
    <property type="match status" value="1"/>
</dbReference>
<evidence type="ECO:0000256" key="1">
    <source>
        <dbReference type="SAM" id="MobiDB-lite"/>
    </source>
</evidence>
<evidence type="ECO:0000313" key="4">
    <source>
        <dbReference type="Proteomes" id="UP001498421"/>
    </source>
</evidence>
<feature type="compositionally biased region" description="Basic and acidic residues" evidence="1">
    <location>
        <begin position="32"/>
        <end position="43"/>
    </location>
</feature>
<comment type="caution">
    <text evidence="3">The sequence shown here is derived from an EMBL/GenBank/DDBJ whole genome shotgun (WGS) entry which is preliminary data.</text>
</comment>
<reference evidence="3 4" key="1">
    <citation type="journal article" date="2025" name="Microbiol. Resour. Announc.">
        <title>Draft genome sequences for Neonectria magnoliae and Neonectria punicea, canker pathogens of Liriodendron tulipifera and Acer saccharum in West Virginia.</title>
        <authorList>
            <person name="Petronek H.M."/>
            <person name="Kasson M.T."/>
            <person name="Metheny A.M."/>
            <person name="Stauder C.M."/>
            <person name="Lovett B."/>
            <person name="Lynch S.C."/>
            <person name="Garnas J.R."/>
            <person name="Kasson L.R."/>
            <person name="Stajich J.E."/>
        </authorList>
    </citation>
    <scope>NUCLEOTIDE SEQUENCE [LARGE SCALE GENOMIC DNA]</scope>
    <source>
        <strain evidence="3 4">NRRL 64651</strain>
    </source>
</reference>
<dbReference type="InterPro" id="IPR046497">
    <property type="entry name" value="DUF6590"/>
</dbReference>
<feature type="compositionally biased region" description="Basic residues" evidence="1">
    <location>
        <begin position="100"/>
        <end position="120"/>
    </location>
</feature>
<dbReference type="EMBL" id="JAZAVK010000164">
    <property type="protein sequence ID" value="KAK7418571.1"/>
    <property type="molecule type" value="Genomic_DNA"/>
</dbReference>
<name>A0ABR1HBW5_9HYPO</name>
<feature type="region of interest" description="Disordered" evidence="1">
    <location>
        <begin position="236"/>
        <end position="271"/>
    </location>
</feature>
<feature type="region of interest" description="Disordered" evidence="1">
    <location>
        <begin position="196"/>
        <end position="217"/>
    </location>
</feature>
<feature type="compositionally biased region" description="Polar residues" evidence="1">
    <location>
        <begin position="166"/>
        <end position="180"/>
    </location>
</feature>
<organism evidence="3 4">
    <name type="scientific">Neonectria magnoliae</name>
    <dbReference type="NCBI Taxonomy" id="2732573"/>
    <lineage>
        <taxon>Eukaryota</taxon>
        <taxon>Fungi</taxon>
        <taxon>Dikarya</taxon>
        <taxon>Ascomycota</taxon>
        <taxon>Pezizomycotina</taxon>
        <taxon>Sordariomycetes</taxon>
        <taxon>Hypocreomycetidae</taxon>
        <taxon>Hypocreales</taxon>
        <taxon>Nectriaceae</taxon>
        <taxon>Neonectria</taxon>
    </lineage>
</organism>
<feature type="region of interest" description="Disordered" evidence="1">
    <location>
        <begin position="32"/>
        <end position="184"/>
    </location>
</feature>
<gene>
    <name evidence="3" type="ORF">QQZ08_011196</name>
</gene>
<dbReference type="PANTHER" id="PTHR35391:SF5">
    <property type="entry name" value="DUF6590 DOMAIN-CONTAINING PROTEIN"/>
    <property type="match status" value="1"/>
</dbReference>
<proteinExistence type="predicted"/>